<dbReference type="InterPro" id="IPR010751">
    <property type="entry name" value="TrfA"/>
</dbReference>
<name>A0AB39I300_9PSED</name>
<organism evidence="1">
    <name type="scientific">Pseudomonas sp. Hg7Tf</name>
    <dbReference type="NCBI Taxonomy" id="3236988"/>
    <lineage>
        <taxon>Bacteria</taxon>
        <taxon>Pseudomonadati</taxon>
        <taxon>Pseudomonadota</taxon>
        <taxon>Gammaproteobacteria</taxon>
        <taxon>Pseudomonadales</taxon>
        <taxon>Pseudomonadaceae</taxon>
        <taxon>Pseudomonas</taxon>
    </lineage>
</organism>
<dbReference type="AlphaFoldDB" id="A0AB39I300"/>
<proteinExistence type="predicted"/>
<protein>
    <submittedName>
        <fullName evidence="1">Plasmid replication initiator TrfA</fullName>
    </submittedName>
</protein>
<dbReference type="Pfam" id="PF07042">
    <property type="entry name" value="TrfA"/>
    <property type="match status" value="1"/>
</dbReference>
<accession>A0AB39I300</accession>
<dbReference type="EMBL" id="CP162607">
    <property type="protein sequence ID" value="XDK37090.1"/>
    <property type="molecule type" value="Genomic_DNA"/>
</dbReference>
<evidence type="ECO:0000313" key="1">
    <source>
        <dbReference type="EMBL" id="XDK37090.1"/>
    </source>
</evidence>
<reference evidence="1" key="1">
    <citation type="submission" date="2024-07" db="EMBL/GenBank/DDBJ databases">
        <title>Identification and characteristics of a novel species of coltsfoot's symbiotic bacteria.</title>
        <authorList>
            <person name="Juszczyk A."/>
            <person name="Jasielczuk I."/>
            <person name="Gurgul A."/>
            <person name="Rogala M."/>
            <person name="Kowalczyk A."/>
            <person name="Szmatola T."/>
            <person name="Kosecka-Strojek M."/>
            <person name="Arent Z."/>
            <person name="Latowski D."/>
        </authorList>
    </citation>
    <scope>NUCLEOTIDE SEQUENCE</scope>
    <source>
        <strain evidence="1">Hg7Tf</strain>
    </source>
</reference>
<sequence length="292" mass="32813">MSLANLMARLEENRKRSVAKPKEVAVEVYDEVVALPNSSESVRPIPNVILRSALFGAIAKGRRPYLERVKVDSLGGIDMIYTGALLDQGDLDVWGAVLHLALAQEFGAECKVTAYRLLKLLGKTDTGKNRRILDKRISRLKATALQIGMGRYSYEGSLIHEVYRGQNERSERIYVIRLNSKLHVLFNGSQYTRVNWSVRQALHGKPLAQWVHGFYSSHARSYDFKVDTLHQLCGSRARSLPDFKKDLRRSLEAVACASTAEGKPLSYHLDGNLVKVKTTPSASQQRHLAKKR</sequence>
<gene>
    <name evidence="1" type="primary">trfA</name>
    <name evidence="1" type="ORF">AB4Y39_25980</name>
</gene>
<dbReference type="RefSeq" id="WP_280043259.1">
    <property type="nucleotide sequence ID" value="NZ_CP162607.1"/>
</dbReference>